<evidence type="ECO:0000313" key="1">
    <source>
        <dbReference type="EMBL" id="EFL44747.1"/>
    </source>
</evidence>
<dbReference type="InterPro" id="IPR023214">
    <property type="entry name" value="HAD_sf"/>
</dbReference>
<dbReference type="Pfam" id="PF08282">
    <property type="entry name" value="Hydrolase_3"/>
    <property type="match status" value="1"/>
</dbReference>
<dbReference type="InterPro" id="IPR036412">
    <property type="entry name" value="HAD-like_sf"/>
</dbReference>
<dbReference type="Gene3D" id="3.40.50.1000">
    <property type="entry name" value="HAD superfamily/HAD-like"/>
    <property type="match status" value="2"/>
</dbReference>
<proteinExistence type="predicted"/>
<dbReference type="PANTHER" id="PTHR10000:SF8">
    <property type="entry name" value="HAD SUPERFAMILY HYDROLASE-LIKE, TYPE 3"/>
    <property type="match status" value="1"/>
</dbReference>
<dbReference type="EMBL" id="AEDQ01000001">
    <property type="protein sequence ID" value="EFL44747.1"/>
    <property type="molecule type" value="Genomic_DNA"/>
</dbReference>
<name>A0ABP2J0E4_9ACTN</name>
<keyword evidence="2" id="KW-1185">Reference proteome</keyword>
<sequence>MTNLNAPGNSAANEAQLFTPFPTLESCTPAQKDALNRIRYIITDTDNTMISHSCALVNPAGAPSANLVSALVNAYNHDIRIIACTGRNRAMIREDARMLGLYGWIGEMGGITCLCHDPHNNMRETWHYTCADMPYSPSCGITPHECIRNSGAIDALLNEFSGDLEYYNDNMVGYQYREVTVALRGNVSNAKAQELLDSYALPLDWIDNGIAGTVDPRYTTLTCPITDPAHPIYTYHVAPRGLTKGSSVRACMEQLGATKDEVLCCGDSPADCSMAGVSDAFMLMQNGASNPDCIASLAATASSCTLYLSHGIACDGFAHMLNTLCALR</sequence>
<dbReference type="RefSeq" id="WP_006303458.1">
    <property type="nucleotide sequence ID" value="NZ_AEDQ01000001.1"/>
</dbReference>
<protein>
    <recommendedName>
        <fullName evidence="3">HAD hydrolase, family IIB</fullName>
    </recommendedName>
</protein>
<reference evidence="1 2" key="1">
    <citation type="submission" date="2010-08" db="EMBL/GenBank/DDBJ databases">
        <authorList>
            <person name="Durkin A.S."/>
            <person name="Madupu R."/>
            <person name="Torralba M."/>
            <person name="Gillis M."/>
            <person name="Methe B."/>
            <person name="Sutton G."/>
            <person name="Nelson K.E."/>
        </authorList>
    </citation>
    <scope>NUCLEOTIDE SEQUENCE [LARGE SCALE GENOMIC DNA]</scope>
    <source>
        <strain evidence="1 2">PB189-T1-4</strain>
    </source>
</reference>
<comment type="caution">
    <text evidence="1">The sequence shown here is derived from an EMBL/GenBank/DDBJ whole genome shotgun (WGS) entry which is preliminary data.</text>
</comment>
<dbReference type="PANTHER" id="PTHR10000">
    <property type="entry name" value="PHOSPHOSERINE PHOSPHATASE"/>
    <property type="match status" value="1"/>
</dbReference>
<dbReference type="Proteomes" id="UP000004431">
    <property type="component" value="Unassembled WGS sequence"/>
</dbReference>
<organism evidence="1 2">
    <name type="scientific">Fannyhessea vaginae PB189-T1-4</name>
    <dbReference type="NCBI Taxonomy" id="866774"/>
    <lineage>
        <taxon>Bacteria</taxon>
        <taxon>Bacillati</taxon>
        <taxon>Actinomycetota</taxon>
        <taxon>Coriobacteriia</taxon>
        <taxon>Coriobacteriales</taxon>
        <taxon>Atopobiaceae</taxon>
        <taxon>Fannyhessea</taxon>
    </lineage>
</organism>
<accession>A0ABP2J0E4</accession>
<evidence type="ECO:0000313" key="2">
    <source>
        <dbReference type="Proteomes" id="UP000004431"/>
    </source>
</evidence>
<dbReference type="SUPFAM" id="SSF56784">
    <property type="entry name" value="HAD-like"/>
    <property type="match status" value="1"/>
</dbReference>
<evidence type="ECO:0008006" key="3">
    <source>
        <dbReference type="Google" id="ProtNLM"/>
    </source>
</evidence>
<gene>
    <name evidence="1" type="ORF">HMPREF9248_1252</name>
</gene>